<dbReference type="Pfam" id="PF04131">
    <property type="entry name" value="NanE"/>
    <property type="match status" value="1"/>
</dbReference>
<evidence type="ECO:0000313" key="7">
    <source>
        <dbReference type="EMBL" id="SVC99156.1"/>
    </source>
</evidence>
<evidence type="ECO:0000256" key="5">
    <source>
        <dbReference type="ARBA" id="ARBA00023235"/>
    </source>
</evidence>
<evidence type="ECO:0000256" key="4">
    <source>
        <dbReference type="ARBA" id="ARBA00013180"/>
    </source>
</evidence>
<feature type="non-terminal residue" evidence="7">
    <location>
        <position position="159"/>
    </location>
</feature>
<dbReference type="InterPro" id="IPR011060">
    <property type="entry name" value="RibuloseP-bd_barrel"/>
</dbReference>
<dbReference type="InterPro" id="IPR013785">
    <property type="entry name" value="Aldolase_TIM"/>
</dbReference>
<dbReference type="UniPathway" id="UPA00629">
    <property type="reaction ID" value="UER00682"/>
</dbReference>
<gene>
    <name evidence="7" type="ORF">METZ01_LOCUS352010</name>
</gene>
<evidence type="ECO:0000256" key="1">
    <source>
        <dbReference type="ARBA" id="ARBA00000056"/>
    </source>
</evidence>
<dbReference type="GO" id="GO:0005829">
    <property type="term" value="C:cytosol"/>
    <property type="evidence" value="ECO:0007669"/>
    <property type="project" value="TreeGrafter"/>
</dbReference>
<evidence type="ECO:0000256" key="3">
    <source>
        <dbReference type="ARBA" id="ARBA00005081"/>
    </source>
</evidence>
<sequence>VNIKNKILRSIKNKIIVSCQPNKKGPQDKTTIVVSMAQAAIIGGCGGVRIEGYKNIIAVRKKIKLPIIGIIKNDLLNYKVKITPLIKDVEKIIKSGADIIAYDATNRKRPFSTKDIISKIKEAKLLAMADCSNIEDAKKAVIEGADIIGTTLSGYLEKQ</sequence>
<dbReference type="GO" id="GO:0019262">
    <property type="term" value="P:N-acetylneuraminate catabolic process"/>
    <property type="evidence" value="ECO:0007669"/>
    <property type="project" value="UniProtKB-UniPathway"/>
</dbReference>
<dbReference type="PANTHER" id="PTHR36204:SF1">
    <property type="entry name" value="N-ACETYLMANNOSAMINE-6-PHOSPHATE 2-EPIMERASE-RELATED"/>
    <property type="match status" value="1"/>
</dbReference>
<proteinExistence type="predicted"/>
<protein>
    <recommendedName>
        <fullName evidence="4">N-acylglucosamine-6-phosphate 2-epimerase</fullName>
        <ecNumber evidence="4">5.1.3.9</ecNumber>
    </recommendedName>
</protein>
<comment type="pathway">
    <text evidence="3">Amino-sugar metabolism; N-acetylneuraminate degradation; D-fructose 6-phosphate from N-acetylneuraminate: step 3/5.</text>
</comment>
<dbReference type="PANTHER" id="PTHR36204">
    <property type="entry name" value="N-ACETYLMANNOSAMINE-6-PHOSPHATE 2-EPIMERASE-RELATED"/>
    <property type="match status" value="1"/>
</dbReference>
<dbReference type="InterPro" id="IPR007260">
    <property type="entry name" value="NanE"/>
</dbReference>
<dbReference type="NCBIfam" id="NF002231">
    <property type="entry name" value="PRK01130.1"/>
    <property type="match status" value="1"/>
</dbReference>
<keyword evidence="6" id="KW-0119">Carbohydrate metabolism</keyword>
<dbReference type="Gene3D" id="3.20.20.70">
    <property type="entry name" value="Aldolase class I"/>
    <property type="match status" value="1"/>
</dbReference>
<feature type="non-terminal residue" evidence="7">
    <location>
        <position position="1"/>
    </location>
</feature>
<name>A0A382RND3_9ZZZZ</name>
<comment type="function">
    <text evidence="2">Converts N-acetylmannosamine-6-phosphate (ManNAc-6-P) to N-acetylglucosamine-6-phosphate (GlcNAc-6-P).</text>
</comment>
<dbReference type="GO" id="GO:0047465">
    <property type="term" value="F:N-acylglucosamine-6-phosphate 2-epimerase activity"/>
    <property type="evidence" value="ECO:0007669"/>
    <property type="project" value="UniProtKB-EC"/>
</dbReference>
<dbReference type="GO" id="GO:0006053">
    <property type="term" value="P:N-acetylmannosamine catabolic process"/>
    <property type="evidence" value="ECO:0007669"/>
    <property type="project" value="TreeGrafter"/>
</dbReference>
<organism evidence="7">
    <name type="scientific">marine metagenome</name>
    <dbReference type="NCBI Taxonomy" id="408172"/>
    <lineage>
        <taxon>unclassified sequences</taxon>
        <taxon>metagenomes</taxon>
        <taxon>ecological metagenomes</taxon>
    </lineage>
</organism>
<dbReference type="AlphaFoldDB" id="A0A382RND3"/>
<keyword evidence="5" id="KW-0413">Isomerase</keyword>
<evidence type="ECO:0000256" key="6">
    <source>
        <dbReference type="ARBA" id="ARBA00023277"/>
    </source>
</evidence>
<dbReference type="EMBL" id="UINC01122994">
    <property type="protein sequence ID" value="SVC99156.1"/>
    <property type="molecule type" value="Genomic_DNA"/>
</dbReference>
<accession>A0A382RND3</accession>
<comment type="catalytic activity">
    <reaction evidence="1">
        <text>an N-acyl-D-glucosamine 6-phosphate = an N-acyl-D-mannosamine 6-phosphate</text>
        <dbReference type="Rhea" id="RHEA:23932"/>
        <dbReference type="ChEBI" id="CHEBI:57599"/>
        <dbReference type="ChEBI" id="CHEBI:57666"/>
        <dbReference type="EC" id="5.1.3.9"/>
    </reaction>
</comment>
<evidence type="ECO:0000256" key="2">
    <source>
        <dbReference type="ARBA" id="ARBA00002147"/>
    </source>
</evidence>
<reference evidence="7" key="1">
    <citation type="submission" date="2018-05" db="EMBL/GenBank/DDBJ databases">
        <authorList>
            <person name="Lanie J.A."/>
            <person name="Ng W.-L."/>
            <person name="Kazmierczak K.M."/>
            <person name="Andrzejewski T.M."/>
            <person name="Davidsen T.M."/>
            <person name="Wayne K.J."/>
            <person name="Tettelin H."/>
            <person name="Glass J.I."/>
            <person name="Rusch D."/>
            <person name="Podicherti R."/>
            <person name="Tsui H.-C.T."/>
            <person name="Winkler M.E."/>
        </authorList>
    </citation>
    <scope>NUCLEOTIDE SEQUENCE</scope>
</reference>
<dbReference type="EC" id="5.1.3.9" evidence="4"/>
<dbReference type="SUPFAM" id="SSF51366">
    <property type="entry name" value="Ribulose-phoshate binding barrel"/>
    <property type="match status" value="1"/>
</dbReference>